<evidence type="ECO:0000313" key="2">
    <source>
        <dbReference type="Proteomes" id="UP000266861"/>
    </source>
</evidence>
<accession>A0A397H5C4</accession>
<sequence length="172" mass="20270">MSGFDITTFIDKKDRTLPKPFNIRPGYDMRYNISYILHYDRTYGNKLNQIFDNEKLFDNLSIVKLNETVIQRTIQVRVSSQNLLNAGKFSVYHQLCLFLSFGQGKFVNSNYRRLRIYKNHMAICFGCWKLVKIDDIQPKNHSILLNKGIKAKIIQSVWKRFQEKEPSNARLA</sequence>
<dbReference type="EMBL" id="PQFF01000342">
    <property type="protein sequence ID" value="RHZ57899.1"/>
    <property type="molecule type" value="Genomic_DNA"/>
</dbReference>
<dbReference type="AlphaFoldDB" id="A0A397H5C4"/>
<organism evidence="1 2">
    <name type="scientific">Diversispora epigaea</name>
    <dbReference type="NCBI Taxonomy" id="1348612"/>
    <lineage>
        <taxon>Eukaryota</taxon>
        <taxon>Fungi</taxon>
        <taxon>Fungi incertae sedis</taxon>
        <taxon>Mucoromycota</taxon>
        <taxon>Glomeromycotina</taxon>
        <taxon>Glomeromycetes</taxon>
        <taxon>Diversisporales</taxon>
        <taxon>Diversisporaceae</taxon>
        <taxon>Diversispora</taxon>
    </lineage>
</organism>
<evidence type="ECO:0000313" key="1">
    <source>
        <dbReference type="EMBL" id="RHZ57899.1"/>
    </source>
</evidence>
<comment type="caution">
    <text evidence="1">The sequence shown here is derived from an EMBL/GenBank/DDBJ whole genome shotgun (WGS) entry which is preliminary data.</text>
</comment>
<proteinExistence type="predicted"/>
<reference evidence="1 2" key="1">
    <citation type="submission" date="2018-08" db="EMBL/GenBank/DDBJ databases">
        <title>Genome and evolution of the arbuscular mycorrhizal fungus Diversispora epigaea (formerly Glomus versiforme) and its bacterial endosymbionts.</title>
        <authorList>
            <person name="Sun X."/>
            <person name="Fei Z."/>
            <person name="Harrison M."/>
        </authorList>
    </citation>
    <scope>NUCLEOTIDE SEQUENCE [LARGE SCALE GENOMIC DNA]</scope>
    <source>
        <strain evidence="1 2">IT104</strain>
    </source>
</reference>
<protein>
    <submittedName>
        <fullName evidence="1">Uncharacterized protein</fullName>
    </submittedName>
</protein>
<keyword evidence="2" id="KW-1185">Reference proteome</keyword>
<dbReference type="OrthoDB" id="2303275at2759"/>
<dbReference type="Proteomes" id="UP000266861">
    <property type="component" value="Unassembled WGS sequence"/>
</dbReference>
<gene>
    <name evidence="1" type="ORF">Glove_382g49</name>
</gene>
<name>A0A397H5C4_9GLOM</name>